<organism evidence="1 2">
    <name type="scientific">Taxus chinensis</name>
    <name type="common">Chinese yew</name>
    <name type="synonym">Taxus wallichiana var. chinensis</name>
    <dbReference type="NCBI Taxonomy" id="29808"/>
    <lineage>
        <taxon>Eukaryota</taxon>
        <taxon>Viridiplantae</taxon>
        <taxon>Streptophyta</taxon>
        <taxon>Embryophyta</taxon>
        <taxon>Tracheophyta</taxon>
        <taxon>Spermatophyta</taxon>
        <taxon>Pinopsida</taxon>
        <taxon>Pinidae</taxon>
        <taxon>Conifers II</taxon>
        <taxon>Cupressales</taxon>
        <taxon>Taxaceae</taxon>
        <taxon>Taxus</taxon>
    </lineage>
</organism>
<evidence type="ECO:0000313" key="1">
    <source>
        <dbReference type="EMBL" id="KAH9297652.1"/>
    </source>
</evidence>
<name>A0AA38CHX1_TAXCH</name>
<sequence>NHPPYPHHVSPLLHPLVDYVVDSREGVIKVLALVPPYMVLPISMHVPLPVDLEPTHHALLRSISPEEWTIDVATLAHTTLHNL</sequence>
<protein>
    <submittedName>
        <fullName evidence="1">Uncharacterized protein</fullName>
    </submittedName>
</protein>
<evidence type="ECO:0000313" key="2">
    <source>
        <dbReference type="Proteomes" id="UP000824469"/>
    </source>
</evidence>
<feature type="non-terminal residue" evidence="1">
    <location>
        <position position="83"/>
    </location>
</feature>
<gene>
    <name evidence="1" type="ORF">KI387_029334</name>
</gene>
<feature type="non-terminal residue" evidence="1">
    <location>
        <position position="1"/>
    </location>
</feature>
<accession>A0AA38CHX1</accession>
<reference evidence="1 2" key="1">
    <citation type="journal article" date="2021" name="Nat. Plants">
        <title>The Taxus genome provides insights into paclitaxel biosynthesis.</title>
        <authorList>
            <person name="Xiong X."/>
            <person name="Gou J."/>
            <person name="Liao Q."/>
            <person name="Li Y."/>
            <person name="Zhou Q."/>
            <person name="Bi G."/>
            <person name="Li C."/>
            <person name="Du R."/>
            <person name="Wang X."/>
            <person name="Sun T."/>
            <person name="Guo L."/>
            <person name="Liang H."/>
            <person name="Lu P."/>
            <person name="Wu Y."/>
            <person name="Zhang Z."/>
            <person name="Ro D.K."/>
            <person name="Shang Y."/>
            <person name="Huang S."/>
            <person name="Yan J."/>
        </authorList>
    </citation>
    <scope>NUCLEOTIDE SEQUENCE [LARGE SCALE GENOMIC DNA]</scope>
    <source>
        <strain evidence="1">Ta-2019</strain>
    </source>
</reference>
<dbReference type="AlphaFoldDB" id="A0AA38CHX1"/>
<keyword evidence="2" id="KW-1185">Reference proteome</keyword>
<dbReference type="EMBL" id="JAHRHJ020000010">
    <property type="protein sequence ID" value="KAH9297652.1"/>
    <property type="molecule type" value="Genomic_DNA"/>
</dbReference>
<proteinExistence type="predicted"/>
<dbReference type="Proteomes" id="UP000824469">
    <property type="component" value="Unassembled WGS sequence"/>
</dbReference>
<comment type="caution">
    <text evidence="1">The sequence shown here is derived from an EMBL/GenBank/DDBJ whole genome shotgun (WGS) entry which is preliminary data.</text>
</comment>